<proteinExistence type="predicted"/>
<protein>
    <recommendedName>
        <fullName evidence="4">DUF4461 domain-containing protein</fullName>
    </recommendedName>
</protein>
<dbReference type="Proteomes" id="UP000279271">
    <property type="component" value="Unassembled WGS sequence"/>
</dbReference>
<dbReference type="InterPro" id="IPR013126">
    <property type="entry name" value="Hsp_70_fam"/>
</dbReference>
<dbReference type="Gene3D" id="3.30.30.30">
    <property type="match status" value="1"/>
</dbReference>
<dbReference type="Gene3D" id="2.60.34.10">
    <property type="entry name" value="Substrate Binding Domain Of DNAk, Chain A, domain 1"/>
    <property type="match status" value="2"/>
</dbReference>
<dbReference type="FunFam" id="3.30.30.30:FF:000002">
    <property type="entry name" value="Heat shock 70 kDa protein 4"/>
    <property type="match status" value="1"/>
</dbReference>
<comment type="caution">
    <text evidence="5">The sequence shown here is derived from an EMBL/GenBank/DDBJ whole genome shotgun (WGS) entry which is preliminary data.</text>
</comment>
<dbReference type="SUPFAM" id="SSF100920">
    <property type="entry name" value="Heat shock protein 70kD (HSP70), peptide-binding domain"/>
    <property type="match status" value="1"/>
</dbReference>
<dbReference type="InterPro" id="IPR027989">
    <property type="entry name" value="DUF4461"/>
</dbReference>
<dbReference type="EMBL" id="QOKY01000207">
    <property type="protein sequence ID" value="RMZ52350.1"/>
    <property type="molecule type" value="Genomic_DNA"/>
</dbReference>
<feature type="region of interest" description="Disordered" evidence="3">
    <location>
        <begin position="627"/>
        <end position="693"/>
    </location>
</feature>
<dbReference type="GO" id="GO:0005829">
    <property type="term" value="C:cytosol"/>
    <property type="evidence" value="ECO:0007669"/>
    <property type="project" value="TreeGrafter"/>
</dbReference>
<dbReference type="SUPFAM" id="SSF53067">
    <property type="entry name" value="Actin-like ATPase domain"/>
    <property type="match status" value="2"/>
</dbReference>
<evidence type="ECO:0000259" key="4">
    <source>
        <dbReference type="Pfam" id="PF14688"/>
    </source>
</evidence>
<dbReference type="PANTHER" id="PTHR45639">
    <property type="entry name" value="HSC70CB, ISOFORM G-RELATED"/>
    <property type="match status" value="1"/>
</dbReference>
<dbReference type="FunFam" id="3.30.420.40:FF:000171">
    <property type="entry name" value="Heat shock 70 kDa protein 4"/>
    <property type="match status" value="2"/>
</dbReference>
<dbReference type="Gene3D" id="3.30.420.40">
    <property type="match status" value="2"/>
</dbReference>
<feature type="domain" description="DUF4461" evidence="4">
    <location>
        <begin position="776"/>
        <end position="997"/>
    </location>
</feature>
<feature type="compositionally biased region" description="Basic residues" evidence="3">
    <location>
        <begin position="673"/>
        <end position="682"/>
    </location>
</feature>
<accession>A0A3M7KRB6</accession>
<evidence type="ECO:0000256" key="2">
    <source>
        <dbReference type="ARBA" id="ARBA00022840"/>
    </source>
</evidence>
<dbReference type="InterPro" id="IPR029048">
    <property type="entry name" value="HSP70_C_sf"/>
</dbReference>
<organism evidence="5 6">
    <name type="scientific">Auxenochlorella protothecoides</name>
    <name type="common">Green microalga</name>
    <name type="synonym">Chlorella protothecoides</name>
    <dbReference type="NCBI Taxonomy" id="3075"/>
    <lineage>
        <taxon>Eukaryota</taxon>
        <taxon>Viridiplantae</taxon>
        <taxon>Chlorophyta</taxon>
        <taxon>core chlorophytes</taxon>
        <taxon>Trebouxiophyceae</taxon>
        <taxon>Chlorellales</taxon>
        <taxon>Chlorellaceae</taxon>
        <taxon>Auxenochlorella</taxon>
    </lineage>
</organism>
<evidence type="ECO:0000313" key="5">
    <source>
        <dbReference type="EMBL" id="RMZ52350.1"/>
    </source>
</evidence>
<evidence type="ECO:0000313" key="6">
    <source>
        <dbReference type="Proteomes" id="UP000279271"/>
    </source>
</evidence>
<gene>
    <name evidence="5" type="ORF">APUTEX25_001712</name>
</gene>
<dbReference type="PRINTS" id="PR00301">
    <property type="entry name" value="HEATSHOCK70"/>
</dbReference>
<dbReference type="GO" id="GO:0140662">
    <property type="term" value="F:ATP-dependent protein folding chaperone"/>
    <property type="evidence" value="ECO:0007669"/>
    <property type="project" value="InterPro"/>
</dbReference>
<reference evidence="6" key="1">
    <citation type="journal article" date="2018" name="Algal Res.">
        <title>Characterization of plant carbon substrate utilization by Auxenochlorella protothecoides.</title>
        <authorList>
            <person name="Vogler B.W."/>
            <person name="Starkenburg S.R."/>
            <person name="Sudasinghe N."/>
            <person name="Schambach J.Y."/>
            <person name="Rollin J.A."/>
            <person name="Pattathil S."/>
            <person name="Barry A.N."/>
        </authorList>
    </citation>
    <scope>NUCLEOTIDE SEQUENCE [LARGE SCALE GENOMIC DNA]</scope>
    <source>
        <strain evidence="6">UTEX 25</strain>
    </source>
</reference>
<dbReference type="GO" id="GO:0005524">
    <property type="term" value="F:ATP binding"/>
    <property type="evidence" value="ECO:0007669"/>
    <property type="project" value="UniProtKB-KW"/>
</dbReference>
<dbReference type="Pfam" id="PF00012">
    <property type="entry name" value="HSP70"/>
    <property type="match status" value="2"/>
</dbReference>
<dbReference type="Gene3D" id="3.90.640.10">
    <property type="entry name" value="Actin, Chain A, domain 4"/>
    <property type="match status" value="1"/>
</dbReference>
<name>A0A3M7KRB6_AUXPR</name>
<keyword evidence="2" id="KW-0067">ATP-binding</keyword>
<evidence type="ECO:0000256" key="1">
    <source>
        <dbReference type="ARBA" id="ARBA00022741"/>
    </source>
</evidence>
<dbReference type="GO" id="GO:0005634">
    <property type="term" value="C:nucleus"/>
    <property type="evidence" value="ECO:0007669"/>
    <property type="project" value="TreeGrafter"/>
</dbReference>
<keyword evidence="1" id="KW-0547">Nucleotide-binding</keyword>
<dbReference type="AlphaFoldDB" id="A0A3M7KRB6"/>
<dbReference type="SUPFAM" id="SSF100934">
    <property type="entry name" value="Heat shock protein 70kD (HSP70), C-terminal subdomain"/>
    <property type="match status" value="1"/>
</dbReference>
<dbReference type="InterPro" id="IPR043129">
    <property type="entry name" value="ATPase_NBD"/>
</dbReference>
<dbReference type="Pfam" id="PF14688">
    <property type="entry name" value="DUF4461"/>
    <property type="match status" value="1"/>
</dbReference>
<dbReference type="PROSITE" id="PS01036">
    <property type="entry name" value="HSP70_3"/>
    <property type="match status" value="1"/>
</dbReference>
<dbReference type="InterPro" id="IPR029047">
    <property type="entry name" value="HSP70_peptide-bd_sf"/>
</dbReference>
<dbReference type="Gene3D" id="1.20.1270.10">
    <property type="match status" value="1"/>
</dbReference>
<dbReference type="PANTHER" id="PTHR45639:SF4">
    <property type="entry name" value="HSC70CB, ISOFORM G"/>
    <property type="match status" value="1"/>
</dbReference>
<sequence>MSVAGIDVGDSTSCVALARKGGVDVILNKESNRETPSVLTFNAKQRQLGTDAVGAMATNPRNTVSQVKRLLGKKFSDPAIQADLQYLPYKVVEGADGGCEVEVQYLGAATRLSPEQLMAALLVDLRQLAEREQGAPVTDAVLAVPVYFTEAERHAMLAAAGTAGLKCLRLLNDTTATALAWGIYRTDLPEDTPVNVVFIDVGYSATQVCVVALRGRELKVLSSAWDRDLGGRNFDNVLFEHFLELYATPMPKPRFQPTHRRFSILTTNREFDAKYKLDIKGNLRASFRLRGACEKAKKILTTNPEAVVSVECIADDKDVAGSITREVFEEEAKATLDKLVQTVLKAVEDAGLTPETVSNVEFVGGSSRVPAVTRHVTDYFGREPNRTLNATETVSRGCALQCAMLSPAFKVRDFQVQDTFPYGIQLTWQKEGERVTSTVFERGSHVPSAKMLTFYRTEPFDIEAAYTPESDLPSTADARIGGSVGLSRGEGRCVGGMEGSCLERRVWRVAARLRRDCRLGLPCLLSGCCERCCRGVHWLAVVPSRGQTCIAEAATGQADGQACQMLWEVPPYHATSESGCTTCRSFKIGPFAVPAGAESAKLKVKVTLNLNSVLVLESVVAVEEEEVEEEAAAPAPAPAPAAAAAETGDAPMEEAGGEAGAPAPGPAPPVEKAKKKRVRKTAVAHSEATTARSEADLARLYEAEAEMALQARVQEETNDAKNAVEAYIYGLRNALRGSHAAYETEARVTSILAALEDAENWLYEEGEEESRGVTLAPDGRVGLDSDAPRAAWVAFLGAELDVARCAALRALGRDVRRLEEGAAAALGVDAVVRGRGIATADPPYREFLDRAVAVARDARRPRRGDYAGVSLRVGAPGSAQGVDAASGAVELPADLPAASLIATLGALGRSAAQGAARRRQADAALAGLARQVERRLRLRRLVREDGLAEARFRAACQRLLQHASSLQPLVGGLALQIGLTNRLLLDRQALCIAWDFEV</sequence>
<evidence type="ECO:0000256" key="3">
    <source>
        <dbReference type="SAM" id="MobiDB-lite"/>
    </source>
</evidence>
<dbReference type="InterPro" id="IPR018181">
    <property type="entry name" value="Heat_shock_70_CS"/>
</dbReference>